<dbReference type="AlphaFoldDB" id="A0A4R4YWA8"/>
<sequence>MSSTGPALGPSRSSCIPVRGPPDNVLAAMTDLDSPAPPRWVPSGLDRRPPRFAGSLCTARVLDLSPTT</sequence>
<organism evidence="2 3">
    <name type="scientific">Saccharopolyspora elongata</name>
    <dbReference type="NCBI Taxonomy" id="2530387"/>
    <lineage>
        <taxon>Bacteria</taxon>
        <taxon>Bacillati</taxon>
        <taxon>Actinomycetota</taxon>
        <taxon>Actinomycetes</taxon>
        <taxon>Pseudonocardiales</taxon>
        <taxon>Pseudonocardiaceae</taxon>
        <taxon>Saccharopolyspora</taxon>
    </lineage>
</organism>
<reference evidence="2 3" key="1">
    <citation type="submission" date="2019-03" db="EMBL/GenBank/DDBJ databases">
        <title>Draft genome sequences of novel Actinobacteria.</title>
        <authorList>
            <person name="Sahin N."/>
            <person name="Ay H."/>
            <person name="Saygin H."/>
        </authorList>
    </citation>
    <scope>NUCLEOTIDE SEQUENCE [LARGE SCALE GENOMIC DNA]</scope>
    <source>
        <strain evidence="2 3">7K502</strain>
    </source>
</reference>
<feature type="region of interest" description="Disordered" evidence="1">
    <location>
        <begin position="1"/>
        <end position="22"/>
    </location>
</feature>
<protein>
    <submittedName>
        <fullName evidence="2">Uncharacterized protein</fullName>
    </submittedName>
</protein>
<proteinExistence type="predicted"/>
<evidence type="ECO:0000313" key="2">
    <source>
        <dbReference type="EMBL" id="TDD48649.1"/>
    </source>
</evidence>
<comment type="caution">
    <text evidence="2">The sequence shown here is derived from an EMBL/GenBank/DDBJ whole genome shotgun (WGS) entry which is preliminary data.</text>
</comment>
<gene>
    <name evidence="2" type="ORF">E1288_22030</name>
</gene>
<evidence type="ECO:0000256" key="1">
    <source>
        <dbReference type="SAM" id="MobiDB-lite"/>
    </source>
</evidence>
<dbReference type="Proteomes" id="UP000294947">
    <property type="component" value="Unassembled WGS sequence"/>
</dbReference>
<dbReference type="RefSeq" id="WP_132487976.1">
    <property type="nucleotide sequence ID" value="NZ_SMKW01000029.1"/>
</dbReference>
<evidence type="ECO:0000313" key="3">
    <source>
        <dbReference type="Proteomes" id="UP000294947"/>
    </source>
</evidence>
<dbReference type="EMBL" id="SMKW01000029">
    <property type="protein sequence ID" value="TDD48649.1"/>
    <property type="molecule type" value="Genomic_DNA"/>
</dbReference>
<name>A0A4R4YWA8_9PSEU</name>
<accession>A0A4R4YWA8</accession>
<keyword evidence="3" id="KW-1185">Reference proteome</keyword>